<dbReference type="InterPro" id="IPR001680">
    <property type="entry name" value="WD40_rpt"/>
</dbReference>
<dbReference type="PANTHER" id="PTHR15052">
    <property type="entry name" value="RNA POLYMERASE III TRANSCRIPTION INITIATION FACTOR COMPLEX SUBUNIT"/>
    <property type="match status" value="1"/>
</dbReference>
<dbReference type="SMART" id="SM00320">
    <property type="entry name" value="WD40"/>
    <property type="match status" value="4"/>
</dbReference>
<accession>A0A165DWJ8</accession>
<dbReference type="PANTHER" id="PTHR15052:SF2">
    <property type="entry name" value="GENERAL TRANSCRIPTION FACTOR 3C POLYPEPTIDE 2"/>
    <property type="match status" value="1"/>
</dbReference>
<dbReference type="STRING" id="1314781.A0A165DWJ8"/>
<proteinExistence type="predicted"/>
<dbReference type="InterPro" id="IPR052416">
    <property type="entry name" value="GTF3C_component"/>
</dbReference>
<dbReference type="InterPro" id="IPR036322">
    <property type="entry name" value="WD40_repeat_dom_sf"/>
</dbReference>
<feature type="region of interest" description="Disordered" evidence="4">
    <location>
        <begin position="1"/>
        <end position="114"/>
    </location>
</feature>
<feature type="compositionally biased region" description="Basic and acidic residues" evidence="4">
    <location>
        <begin position="1"/>
        <end position="12"/>
    </location>
</feature>
<evidence type="ECO:0000256" key="4">
    <source>
        <dbReference type="SAM" id="MobiDB-lite"/>
    </source>
</evidence>
<sequence length="779" mass="85181">MKLRERRERKSYSDAIAVLDDDNDGASNAAPEAGSSGSEYDIETPTAEDAQADEESDEQEDADDDEEESLAGPDDGGMQVDRPARQRRKPRAAPGGPKGLKARQQGALPAATSHARLRGLRSAGTAAYELSRQGFRPWTTYKRPGKALCLLEPPAPFQQPETQPSNPCTVNINVTRRLNRVFMQNIGPGPLWELLEDCAWWKESVPPPDSIWTQQHLRPTVYPELKISSKEWSMLNSDEARLCLPHGGTDASEEPPSVSCLFGPFGEQSLVQLPMLATHDISQYFPNKTSVVFNAGAGVFGLDWCPTAVDASVENRVRYLAVAPAPSRDYKLAVGIKRSCPSSIQIWSLRPPDEDEDKPLDLRCSLLLCAHYGPAIQLKWCPLPCDDADPVPGESMPKIGLLAATFTDGSLCVFAVPNPQSFGASEYPVAILAERPLARLELEDTSCWCFDWANSDTLAVGCSNGSILVTKLSAALKRRRQDETAVLLPTHYIPAHQSAVRTVCWIRLPRGTTPSDVASDPTVIVSGGFDGKTLITDIRDQRPILLNRSRDIIMDVVFSNILGVPITIDFGNVVKLYCIVPSLLGQGQSLLESEGPIWSLATSDYHPQLASGGADGSCVTTNIARAAKRGISAPFFYHKIYQLDYSRKTGVFRMLENFVPKAPLLRVTTVSPEDDAESVSATTKKKAGTETVHKDDYRVSGSWPKEVCVTRVAWDSGGGISSAPFLASGTASGLCRIDWLMGRFYNERLNVDKITSWRNHEAAAGDWFDGDEEDDELDA</sequence>
<evidence type="ECO:0008006" key="7">
    <source>
        <dbReference type="Google" id="ProtNLM"/>
    </source>
</evidence>
<dbReference type="SUPFAM" id="SSF50978">
    <property type="entry name" value="WD40 repeat-like"/>
    <property type="match status" value="1"/>
</dbReference>
<gene>
    <name evidence="5" type="ORF">EXIGLDRAFT_654010</name>
</gene>
<dbReference type="FunCoup" id="A0A165DWJ8">
    <property type="interactions" value="3"/>
</dbReference>
<dbReference type="OrthoDB" id="4703at2759"/>
<dbReference type="AlphaFoldDB" id="A0A165DWJ8"/>
<name>A0A165DWJ8_EXIGL</name>
<feature type="compositionally biased region" description="Acidic residues" evidence="4">
    <location>
        <begin position="50"/>
        <end position="69"/>
    </location>
</feature>
<keyword evidence="3" id="KW-0539">Nucleus</keyword>
<reference evidence="5 6" key="1">
    <citation type="journal article" date="2016" name="Mol. Biol. Evol.">
        <title>Comparative Genomics of Early-Diverging Mushroom-Forming Fungi Provides Insights into the Origins of Lignocellulose Decay Capabilities.</title>
        <authorList>
            <person name="Nagy L.G."/>
            <person name="Riley R."/>
            <person name="Tritt A."/>
            <person name="Adam C."/>
            <person name="Daum C."/>
            <person name="Floudas D."/>
            <person name="Sun H."/>
            <person name="Yadav J.S."/>
            <person name="Pangilinan J."/>
            <person name="Larsson K.H."/>
            <person name="Matsuura K."/>
            <person name="Barry K."/>
            <person name="Labutti K."/>
            <person name="Kuo R."/>
            <person name="Ohm R.A."/>
            <person name="Bhattacharya S.S."/>
            <person name="Shirouzu T."/>
            <person name="Yoshinaga Y."/>
            <person name="Martin F.M."/>
            <person name="Grigoriev I.V."/>
            <person name="Hibbett D.S."/>
        </authorList>
    </citation>
    <scope>NUCLEOTIDE SEQUENCE [LARGE SCALE GENOMIC DNA]</scope>
    <source>
        <strain evidence="5 6">HHB12029</strain>
    </source>
</reference>
<evidence type="ECO:0000313" key="5">
    <source>
        <dbReference type="EMBL" id="KZV85524.1"/>
    </source>
</evidence>
<keyword evidence="2" id="KW-0804">Transcription</keyword>
<dbReference type="GO" id="GO:0006383">
    <property type="term" value="P:transcription by RNA polymerase III"/>
    <property type="evidence" value="ECO:0007669"/>
    <property type="project" value="TreeGrafter"/>
</dbReference>
<dbReference type="Gene3D" id="2.130.10.10">
    <property type="entry name" value="YVTN repeat-like/Quinoprotein amine dehydrogenase"/>
    <property type="match status" value="1"/>
</dbReference>
<dbReference type="GO" id="GO:0005634">
    <property type="term" value="C:nucleus"/>
    <property type="evidence" value="ECO:0007669"/>
    <property type="project" value="UniProtKB-SubCell"/>
</dbReference>
<dbReference type="EMBL" id="KV426185">
    <property type="protein sequence ID" value="KZV85524.1"/>
    <property type="molecule type" value="Genomic_DNA"/>
</dbReference>
<comment type="subcellular location">
    <subcellularLocation>
        <location evidence="1">Nucleus</location>
    </subcellularLocation>
</comment>
<protein>
    <recommendedName>
        <fullName evidence="7">WD40 repeat-like protein</fullName>
    </recommendedName>
</protein>
<dbReference type="GO" id="GO:0000127">
    <property type="term" value="C:transcription factor TFIIIC complex"/>
    <property type="evidence" value="ECO:0007669"/>
    <property type="project" value="TreeGrafter"/>
</dbReference>
<evidence type="ECO:0000256" key="2">
    <source>
        <dbReference type="ARBA" id="ARBA00023163"/>
    </source>
</evidence>
<keyword evidence="6" id="KW-1185">Reference proteome</keyword>
<evidence type="ECO:0000256" key="3">
    <source>
        <dbReference type="ARBA" id="ARBA00023242"/>
    </source>
</evidence>
<evidence type="ECO:0000313" key="6">
    <source>
        <dbReference type="Proteomes" id="UP000077266"/>
    </source>
</evidence>
<dbReference type="Proteomes" id="UP000077266">
    <property type="component" value="Unassembled WGS sequence"/>
</dbReference>
<dbReference type="InterPro" id="IPR015943">
    <property type="entry name" value="WD40/YVTN_repeat-like_dom_sf"/>
</dbReference>
<dbReference type="InParanoid" id="A0A165DWJ8"/>
<evidence type="ECO:0000256" key="1">
    <source>
        <dbReference type="ARBA" id="ARBA00004123"/>
    </source>
</evidence>
<organism evidence="5 6">
    <name type="scientific">Exidia glandulosa HHB12029</name>
    <dbReference type="NCBI Taxonomy" id="1314781"/>
    <lineage>
        <taxon>Eukaryota</taxon>
        <taxon>Fungi</taxon>
        <taxon>Dikarya</taxon>
        <taxon>Basidiomycota</taxon>
        <taxon>Agaricomycotina</taxon>
        <taxon>Agaricomycetes</taxon>
        <taxon>Auriculariales</taxon>
        <taxon>Exidiaceae</taxon>
        <taxon>Exidia</taxon>
    </lineage>
</organism>